<name>D1B8Q5_THEAS</name>
<dbReference type="EnsemblBacteria" id="ACZ18658">
    <property type="protein sequence ID" value="ACZ18658"/>
    <property type="gene ID" value="Taci_0421"/>
</dbReference>
<reference evidence="4 5" key="1">
    <citation type="journal article" date="2009" name="Stand. Genomic Sci.">
        <title>Complete genome sequence of Thermanaerovibrio acidaminovorans type strain (Su883).</title>
        <authorList>
            <person name="Chovatia M."/>
            <person name="Sikorski J."/>
            <person name="Schroder M."/>
            <person name="Lapidus A."/>
            <person name="Nolan M."/>
            <person name="Tice H."/>
            <person name="Glavina Del Rio T."/>
            <person name="Copeland A."/>
            <person name="Cheng J.F."/>
            <person name="Lucas S."/>
            <person name="Chen F."/>
            <person name="Bruce D."/>
            <person name="Goodwin L."/>
            <person name="Pitluck S."/>
            <person name="Ivanova N."/>
            <person name="Mavromatis K."/>
            <person name="Ovchinnikova G."/>
            <person name="Pati A."/>
            <person name="Chen A."/>
            <person name="Palaniappan K."/>
            <person name="Land M."/>
            <person name="Hauser L."/>
            <person name="Chang Y.J."/>
            <person name="Jeffries C.D."/>
            <person name="Chain P."/>
            <person name="Saunders E."/>
            <person name="Detter J.C."/>
            <person name="Brettin T."/>
            <person name="Rohde M."/>
            <person name="Goker M."/>
            <person name="Spring S."/>
            <person name="Bristow J."/>
            <person name="Markowitz V."/>
            <person name="Hugenholtz P."/>
            <person name="Kyrpides N.C."/>
            <person name="Klenk H.P."/>
            <person name="Eisen J.A."/>
        </authorList>
    </citation>
    <scope>NUCLEOTIDE SEQUENCE [LARGE SCALE GENOMIC DNA]</scope>
    <source>
        <strain evidence="5">ATCC 49978 / DSM 6589 / Su883</strain>
    </source>
</reference>
<dbReference type="SUPFAM" id="SSF53686">
    <property type="entry name" value="Tryptophan synthase beta subunit-like PLP-dependent enzymes"/>
    <property type="match status" value="1"/>
</dbReference>
<dbReference type="Proteomes" id="UP000002030">
    <property type="component" value="Chromosome"/>
</dbReference>
<dbReference type="InterPro" id="IPR036052">
    <property type="entry name" value="TrpB-like_PALP_sf"/>
</dbReference>
<dbReference type="PANTHER" id="PTHR42937:SF1">
    <property type="entry name" value="DIAMINOPROPIONATE AMMONIA-LYASE"/>
    <property type="match status" value="1"/>
</dbReference>
<evidence type="ECO:0000313" key="4">
    <source>
        <dbReference type="EMBL" id="ACZ18658.1"/>
    </source>
</evidence>
<dbReference type="PANTHER" id="PTHR42937">
    <property type="match status" value="1"/>
</dbReference>
<dbReference type="GO" id="GO:0030170">
    <property type="term" value="F:pyridoxal phosphate binding"/>
    <property type="evidence" value="ECO:0007669"/>
    <property type="project" value="InterPro"/>
</dbReference>
<evidence type="ECO:0000259" key="3">
    <source>
        <dbReference type="Pfam" id="PF00291"/>
    </source>
</evidence>
<dbReference type="AlphaFoldDB" id="D1B8Q5"/>
<sequence>MEEIRYVVNGPERGMQGRASVESFSEDEMRKVVGFHSTMPGYSPTPLASLPSLAKRLGLGSIHVKDESHRFGLKAFKVLGGCYAIAMHLAQKLGKDISELPFQVLTSDQVKQQLGDVTFATTTDGNHGRGVAWTARMLRQKAVVYMPKGSAVFRLEKIRGEGAQAEILDMNYDDAVRYTDQQAKKHGWVVVQDTAWEGYTDIPLWIMQGYGTMVVEALEQMKARGEERPTHVFIQAGVGSLAGAVQGVLRARFGQDAPKVVVVEASAAACYYESAVAGDGKPRAVGGDLFTLMAGLACGEVNIIGYEILRDYAAAFVSCPDYVAARGMRVLGNPLEGDQKVISGESGAVTTGLLAYLMDRPELKGLREALDLNESSRVLLFSTEGDTDPDRYRSVVWDGEFPTVGHLSRP</sequence>
<proteinExistence type="predicted"/>
<dbReference type="NCBIfam" id="TIGR01747">
    <property type="entry name" value="diampropi_NH3ly"/>
    <property type="match status" value="1"/>
</dbReference>
<keyword evidence="5" id="KW-1185">Reference proteome</keyword>
<evidence type="ECO:0000256" key="1">
    <source>
        <dbReference type="ARBA" id="ARBA00001933"/>
    </source>
</evidence>
<dbReference type="NCBIfam" id="TIGR03528">
    <property type="entry name" value="2_3_DAP_am_ly"/>
    <property type="match status" value="1"/>
</dbReference>
<dbReference type="InterPro" id="IPR010081">
    <property type="entry name" value="DiNH2opropionate_NH3_lyase"/>
</dbReference>
<evidence type="ECO:0000313" key="5">
    <source>
        <dbReference type="Proteomes" id="UP000002030"/>
    </source>
</evidence>
<dbReference type="Pfam" id="PF00291">
    <property type="entry name" value="PALP"/>
    <property type="match status" value="1"/>
</dbReference>
<organism evidence="4 5">
    <name type="scientific">Thermanaerovibrio acidaminovorans (strain ATCC 49978 / DSM 6589 / Su883)</name>
    <name type="common">Selenomonas acidaminovorans</name>
    <dbReference type="NCBI Taxonomy" id="525903"/>
    <lineage>
        <taxon>Bacteria</taxon>
        <taxon>Thermotogati</taxon>
        <taxon>Synergistota</taxon>
        <taxon>Synergistia</taxon>
        <taxon>Synergistales</taxon>
        <taxon>Synergistaceae</taxon>
        <taxon>Thermanaerovibrio</taxon>
    </lineage>
</organism>
<accession>D1B8Q5</accession>
<dbReference type="CDD" id="cd00640">
    <property type="entry name" value="Trp-synth-beta_II"/>
    <property type="match status" value="1"/>
</dbReference>
<dbReference type="EMBL" id="CP001818">
    <property type="protein sequence ID" value="ACZ18658.1"/>
    <property type="molecule type" value="Genomic_DNA"/>
</dbReference>
<comment type="cofactor">
    <cofactor evidence="1">
        <name>pyridoxal 5'-phosphate</name>
        <dbReference type="ChEBI" id="CHEBI:597326"/>
    </cofactor>
</comment>
<dbReference type="Gene3D" id="3.40.50.1100">
    <property type="match status" value="3"/>
</dbReference>
<dbReference type="PATRIC" id="fig|525903.6.peg.426"/>
<dbReference type="eggNOG" id="COG1171">
    <property type="taxonomic scope" value="Bacteria"/>
</dbReference>
<protein>
    <submittedName>
        <fullName evidence="4">Diaminopropionate ammonia-lyase</fullName>
    </submittedName>
</protein>
<dbReference type="STRING" id="525903.Taci_0421"/>
<evidence type="ECO:0000256" key="2">
    <source>
        <dbReference type="ARBA" id="ARBA00022898"/>
    </source>
</evidence>
<dbReference type="InterPro" id="IPR001926">
    <property type="entry name" value="TrpB-like_PALP"/>
</dbReference>
<dbReference type="KEGG" id="tai:Taci_0421"/>
<feature type="domain" description="Tryptophan synthase beta chain-like PALP" evidence="3">
    <location>
        <begin position="40"/>
        <end position="359"/>
    </location>
</feature>
<gene>
    <name evidence="4" type="ordered locus">Taci_0421</name>
</gene>
<dbReference type="NCBIfam" id="NF006058">
    <property type="entry name" value="PRK08206.1"/>
    <property type="match status" value="1"/>
</dbReference>
<dbReference type="GO" id="GO:0008838">
    <property type="term" value="F:diaminopropionate ammonia-lyase activity"/>
    <property type="evidence" value="ECO:0007669"/>
    <property type="project" value="InterPro"/>
</dbReference>
<keyword evidence="2" id="KW-0663">Pyridoxal phosphate</keyword>
<dbReference type="OrthoDB" id="34584at2"/>
<dbReference type="HOGENOM" id="CLU_021802_8_0_0"/>
<dbReference type="InterPro" id="IPR019871">
    <property type="entry name" value="DiNH2propionate_NH3-lyase_sub"/>
</dbReference>